<evidence type="ECO:0000313" key="2">
    <source>
        <dbReference type="EMBL" id="KZT56649.1"/>
    </source>
</evidence>
<sequence length="167" mass="18218">MSEVLESEEEDLPTVETVANGRGAPEEFNPRVFRVDFSEAAGSGAPPTHYQYHRATSPPAGRPAGRPAYMPEHRIQGREVQHEYLTRNGGPAPAHGLPTSRERAFAFSLLILPFCTRDELSDTQCLCPLLTIPLALLPGNLAVDSILRCDQQSLPPLILVNPSPHMG</sequence>
<organism evidence="2 3">
    <name type="scientific">Calocera cornea HHB12733</name>
    <dbReference type="NCBI Taxonomy" id="1353952"/>
    <lineage>
        <taxon>Eukaryota</taxon>
        <taxon>Fungi</taxon>
        <taxon>Dikarya</taxon>
        <taxon>Basidiomycota</taxon>
        <taxon>Agaricomycotina</taxon>
        <taxon>Dacrymycetes</taxon>
        <taxon>Dacrymycetales</taxon>
        <taxon>Dacrymycetaceae</taxon>
        <taxon>Calocera</taxon>
    </lineage>
</organism>
<dbReference type="AlphaFoldDB" id="A0A165FEY4"/>
<name>A0A165FEY4_9BASI</name>
<dbReference type="Proteomes" id="UP000076842">
    <property type="component" value="Unassembled WGS sequence"/>
</dbReference>
<accession>A0A165FEY4</accession>
<evidence type="ECO:0000256" key="1">
    <source>
        <dbReference type="SAM" id="MobiDB-lite"/>
    </source>
</evidence>
<reference evidence="2 3" key="1">
    <citation type="journal article" date="2016" name="Mol. Biol. Evol.">
        <title>Comparative Genomics of Early-Diverging Mushroom-Forming Fungi Provides Insights into the Origins of Lignocellulose Decay Capabilities.</title>
        <authorList>
            <person name="Nagy L.G."/>
            <person name="Riley R."/>
            <person name="Tritt A."/>
            <person name="Adam C."/>
            <person name="Daum C."/>
            <person name="Floudas D."/>
            <person name="Sun H."/>
            <person name="Yadav J.S."/>
            <person name="Pangilinan J."/>
            <person name="Larsson K.H."/>
            <person name="Matsuura K."/>
            <person name="Barry K."/>
            <person name="Labutti K."/>
            <person name="Kuo R."/>
            <person name="Ohm R.A."/>
            <person name="Bhattacharya S.S."/>
            <person name="Shirouzu T."/>
            <person name="Yoshinaga Y."/>
            <person name="Martin F.M."/>
            <person name="Grigoriev I.V."/>
            <person name="Hibbett D.S."/>
        </authorList>
    </citation>
    <scope>NUCLEOTIDE SEQUENCE [LARGE SCALE GENOMIC DNA]</scope>
    <source>
        <strain evidence="2 3">HHB12733</strain>
    </source>
</reference>
<evidence type="ECO:0000313" key="3">
    <source>
        <dbReference type="Proteomes" id="UP000076842"/>
    </source>
</evidence>
<feature type="compositionally biased region" description="Low complexity" evidence="1">
    <location>
        <begin position="58"/>
        <end position="68"/>
    </location>
</feature>
<protein>
    <submittedName>
        <fullName evidence="2">Uncharacterized protein</fullName>
    </submittedName>
</protein>
<dbReference type="EMBL" id="KV423974">
    <property type="protein sequence ID" value="KZT56649.1"/>
    <property type="molecule type" value="Genomic_DNA"/>
</dbReference>
<feature type="region of interest" description="Disordered" evidence="1">
    <location>
        <begin position="44"/>
        <end position="69"/>
    </location>
</feature>
<keyword evidence="3" id="KW-1185">Reference proteome</keyword>
<proteinExistence type="predicted"/>
<gene>
    <name evidence="2" type="ORF">CALCODRAFT_483784</name>
</gene>
<dbReference type="InParanoid" id="A0A165FEY4"/>